<gene>
    <name evidence="2" type="ORF">B0H16DRAFT_1452365</name>
</gene>
<keyword evidence="3" id="KW-1185">Reference proteome</keyword>
<evidence type="ECO:0000256" key="1">
    <source>
        <dbReference type="SAM" id="MobiDB-lite"/>
    </source>
</evidence>
<evidence type="ECO:0000313" key="3">
    <source>
        <dbReference type="Proteomes" id="UP001215598"/>
    </source>
</evidence>
<feature type="region of interest" description="Disordered" evidence="1">
    <location>
        <begin position="67"/>
        <end position="115"/>
    </location>
</feature>
<protein>
    <submittedName>
        <fullName evidence="2">Uncharacterized protein</fullName>
    </submittedName>
</protein>
<feature type="compositionally biased region" description="Low complexity" evidence="1">
    <location>
        <begin position="76"/>
        <end position="88"/>
    </location>
</feature>
<accession>A0AAD7JQX6</accession>
<dbReference type="EMBL" id="JARKIB010000017">
    <property type="protein sequence ID" value="KAJ7769999.1"/>
    <property type="molecule type" value="Genomic_DNA"/>
</dbReference>
<name>A0AAD7JQX6_9AGAR</name>
<proteinExistence type="predicted"/>
<dbReference type="Proteomes" id="UP001215598">
    <property type="component" value="Unassembled WGS sequence"/>
</dbReference>
<organism evidence="2 3">
    <name type="scientific">Mycena metata</name>
    <dbReference type="NCBI Taxonomy" id="1033252"/>
    <lineage>
        <taxon>Eukaryota</taxon>
        <taxon>Fungi</taxon>
        <taxon>Dikarya</taxon>
        <taxon>Basidiomycota</taxon>
        <taxon>Agaricomycotina</taxon>
        <taxon>Agaricomycetes</taxon>
        <taxon>Agaricomycetidae</taxon>
        <taxon>Agaricales</taxon>
        <taxon>Marasmiineae</taxon>
        <taxon>Mycenaceae</taxon>
        <taxon>Mycena</taxon>
    </lineage>
</organism>
<sequence>MTVSLWETSVHLPPEPCALADENFAEILRPLAKAASPRKPVKVDVPAAGIPPAASVNVEASIVPPAVAGPSQPLGPSSTATAARRNTAPPSPLTSIDGDESDSDSGTEKIPRPARASQIPFDSLFGWQNGTLEKVQAHIKKIAPEHLNVHKNFMGQDEDKLIAFYRAMRVKFPMLEKYSKNWATIRLLQAHLKARGSSHRHAAQKEHVKVAKIALEEVAGPTTRANLKTVGKRKSDEVGPSADHTSALNIPQSTLAPQLFVFASSCGMCYIQHLANVSDASMPLNALLDLKNSVVNDQVVISAPQAFSASH</sequence>
<dbReference type="AlphaFoldDB" id="A0AAD7JQX6"/>
<comment type="caution">
    <text evidence="2">The sequence shown here is derived from an EMBL/GenBank/DDBJ whole genome shotgun (WGS) entry which is preliminary data.</text>
</comment>
<reference evidence="2" key="1">
    <citation type="submission" date="2023-03" db="EMBL/GenBank/DDBJ databases">
        <title>Massive genome expansion in bonnet fungi (Mycena s.s.) driven by repeated elements and novel gene families across ecological guilds.</title>
        <authorList>
            <consortium name="Lawrence Berkeley National Laboratory"/>
            <person name="Harder C.B."/>
            <person name="Miyauchi S."/>
            <person name="Viragh M."/>
            <person name="Kuo A."/>
            <person name="Thoen E."/>
            <person name="Andreopoulos B."/>
            <person name="Lu D."/>
            <person name="Skrede I."/>
            <person name="Drula E."/>
            <person name="Henrissat B."/>
            <person name="Morin E."/>
            <person name="Kohler A."/>
            <person name="Barry K."/>
            <person name="LaButti K."/>
            <person name="Morin E."/>
            <person name="Salamov A."/>
            <person name="Lipzen A."/>
            <person name="Mereny Z."/>
            <person name="Hegedus B."/>
            <person name="Baldrian P."/>
            <person name="Stursova M."/>
            <person name="Weitz H."/>
            <person name="Taylor A."/>
            <person name="Grigoriev I.V."/>
            <person name="Nagy L.G."/>
            <person name="Martin F."/>
            <person name="Kauserud H."/>
        </authorList>
    </citation>
    <scope>NUCLEOTIDE SEQUENCE</scope>
    <source>
        <strain evidence="2">CBHHK182m</strain>
    </source>
</reference>
<evidence type="ECO:0000313" key="2">
    <source>
        <dbReference type="EMBL" id="KAJ7769999.1"/>
    </source>
</evidence>